<gene>
    <name evidence="2" type="primary">fsaB_1</name>
    <name evidence="2" type="ORF">NCTC8622_01558</name>
</gene>
<keyword evidence="2" id="KW-0456">Lyase</keyword>
<sequence>MGSSAASAKSIGDEGILFAQTMSRDAQGMVEEAKRLRDAIPGIVVKIPVTSEGLAAIKMLKKEGITTLGTAVYRLHKGYWPRWQGQIRCSVC</sequence>
<organism evidence="2 3">
    <name type="scientific">Escherichia coli</name>
    <dbReference type="NCBI Taxonomy" id="562"/>
    <lineage>
        <taxon>Bacteria</taxon>
        <taxon>Pseudomonadati</taxon>
        <taxon>Pseudomonadota</taxon>
        <taxon>Gammaproteobacteria</taxon>
        <taxon>Enterobacterales</taxon>
        <taxon>Enterobacteriaceae</taxon>
        <taxon>Escherichia</taxon>
    </lineage>
</organism>
<keyword evidence="1" id="KW-0704">Schiff base</keyword>
<name>A0A376TZ98_ECOLX</name>
<evidence type="ECO:0000256" key="1">
    <source>
        <dbReference type="ARBA" id="ARBA00023270"/>
    </source>
</evidence>
<dbReference type="GO" id="GO:0016829">
    <property type="term" value="F:lyase activity"/>
    <property type="evidence" value="ECO:0007669"/>
    <property type="project" value="UniProtKB-KW"/>
</dbReference>
<dbReference type="PANTHER" id="PTHR10683:SF40">
    <property type="entry name" value="FRUCTOSE-6-PHOSPHATE ALDOLASE 1-RELATED"/>
    <property type="match status" value="1"/>
</dbReference>
<dbReference type="Pfam" id="PF00923">
    <property type="entry name" value="TAL_FSA"/>
    <property type="match status" value="1"/>
</dbReference>
<dbReference type="InterPro" id="IPR013785">
    <property type="entry name" value="Aldolase_TIM"/>
</dbReference>
<dbReference type="EMBL" id="UGCP01000002">
    <property type="protein sequence ID" value="STI82576.1"/>
    <property type="molecule type" value="Genomic_DNA"/>
</dbReference>
<dbReference type="InterPro" id="IPR001585">
    <property type="entry name" value="TAL/FSA"/>
</dbReference>
<protein>
    <submittedName>
        <fullName evidence="2">Fructose-6-phosphate aldolase 2</fullName>
        <ecNumber evidence="2">4.1.2.-</ecNumber>
    </submittedName>
</protein>
<dbReference type="Gene3D" id="3.20.20.70">
    <property type="entry name" value="Aldolase class I"/>
    <property type="match status" value="1"/>
</dbReference>
<dbReference type="PROSITE" id="PS00958">
    <property type="entry name" value="TRANSALDOLASE_2"/>
    <property type="match status" value="1"/>
</dbReference>
<dbReference type="EC" id="4.1.2.-" evidence="2"/>
<proteinExistence type="predicted"/>
<accession>A0A376TZ98</accession>
<dbReference type="PANTHER" id="PTHR10683">
    <property type="entry name" value="TRANSALDOLASE"/>
    <property type="match status" value="1"/>
</dbReference>
<dbReference type="AlphaFoldDB" id="A0A376TZ98"/>
<dbReference type="SUPFAM" id="SSF51569">
    <property type="entry name" value="Aldolase"/>
    <property type="match status" value="1"/>
</dbReference>
<dbReference type="GO" id="GO:0005975">
    <property type="term" value="P:carbohydrate metabolic process"/>
    <property type="evidence" value="ECO:0007669"/>
    <property type="project" value="InterPro"/>
</dbReference>
<evidence type="ECO:0000313" key="2">
    <source>
        <dbReference type="EMBL" id="STI82576.1"/>
    </source>
</evidence>
<dbReference type="Proteomes" id="UP000254079">
    <property type="component" value="Unassembled WGS sequence"/>
</dbReference>
<reference evidence="2 3" key="1">
    <citation type="submission" date="2018-06" db="EMBL/GenBank/DDBJ databases">
        <authorList>
            <consortium name="Pathogen Informatics"/>
            <person name="Doyle S."/>
        </authorList>
    </citation>
    <scope>NUCLEOTIDE SEQUENCE [LARGE SCALE GENOMIC DNA]</scope>
    <source>
        <strain evidence="2 3">NCTC8622</strain>
    </source>
</reference>
<dbReference type="InterPro" id="IPR018225">
    <property type="entry name" value="Transaldolase_AS"/>
</dbReference>
<evidence type="ECO:0000313" key="3">
    <source>
        <dbReference type="Proteomes" id="UP000254079"/>
    </source>
</evidence>